<feature type="compositionally biased region" description="Basic and acidic residues" evidence="1">
    <location>
        <begin position="353"/>
        <end position="371"/>
    </location>
</feature>
<dbReference type="AlphaFoldDB" id="A0A5J5F5K9"/>
<evidence type="ECO:0000313" key="5">
    <source>
        <dbReference type="Proteomes" id="UP000326924"/>
    </source>
</evidence>
<dbReference type="InterPro" id="IPR008972">
    <property type="entry name" value="Cupredoxin"/>
</dbReference>
<evidence type="ECO:0008006" key="6">
    <source>
        <dbReference type="Google" id="ProtNLM"/>
    </source>
</evidence>
<dbReference type="OrthoDB" id="2331100at2759"/>
<dbReference type="CDD" id="cd00920">
    <property type="entry name" value="Cupredoxin"/>
    <property type="match status" value="1"/>
</dbReference>
<keyword evidence="3" id="KW-0732">Signal</keyword>
<organism evidence="4 5">
    <name type="scientific">Sphaerosporella brunnea</name>
    <dbReference type="NCBI Taxonomy" id="1250544"/>
    <lineage>
        <taxon>Eukaryota</taxon>
        <taxon>Fungi</taxon>
        <taxon>Dikarya</taxon>
        <taxon>Ascomycota</taxon>
        <taxon>Pezizomycotina</taxon>
        <taxon>Pezizomycetes</taxon>
        <taxon>Pezizales</taxon>
        <taxon>Pyronemataceae</taxon>
        <taxon>Sphaerosporella</taxon>
    </lineage>
</organism>
<dbReference type="EMBL" id="VXIS01000029">
    <property type="protein sequence ID" value="KAA8911995.1"/>
    <property type="molecule type" value="Genomic_DNA"/>
</dbReference>
<feature type="region of interest" description="Disordered" evidence="1">
    <location>
        <begin position="279"/>
        <end position="371"/>
    </location>
</feature>
<evidence type="ECO:0000256" key="3">
    <source>
        <dbReference type="SAM" id="SignalP"/>
    </source>
</evidence>
<comment type="caution">
    <text evidence="4">The sequence shown here is derived from an EMBL/GenBank/DDBJ whole genome shotgun (WGS) entry which is preliminary data.</text>
</comment>
<name>A0A5J5F5K9_9PEZI</name>
<keyword evidence="5" id="KW-1185">Reference proteome</keyword>
<feature type="compositionally biased region" description="Basic and acidic residues" evidence="1">
    <location>
        <begin position="291"/>
        <end position="300"/>
    </location>
</feature>
<keyword evidence="2" id="KW-0812">Transmembrane</keyword>
<accession>A0A5J5F5K9</accession>
<dbReference type="InParanoid" id="A0A5J5F5K9"/>
<feature type="chain" id="PRO_5023914544" description="Cupredoxin" evidence="3">
    <location>
        <begin position="27"/>
        <end position="371"/>
    </location>
</feature>
<dbReference type="SUPFAM" id="SSF49503">
    <property type="entry name" value="Cupredoxins"/>
    <property type="match status" value="1"/>
</dbReference>
<gene>
    <name evidence="4" type="ORF">FN846DRAFT_997864</name>
</gene>
<dbReference type="PANTHER" id="PTHR34883:SF8">
    <property type="entry name" value="EXTRACELLULAR SERINE-RICH PROTEIN (AFU_ORTHOLOGUE AFUA_6G00670)"/>
    <property type="match status" value="1"/>
</dbReference>
<evidence type="ECO:0000256" key="2">
    <source>
        <dbReference type="SAM" id="Phobius"/>
    </source>
</evidence>
<keyword evidence="2" id="KW-1133">Transmembrane helix</keyword>
<feature type="signal peptide" evidence="3">
    <location>
        <begin position="1"/>
        <end position="26"/>
    </location>
</feature>
<feature type="transmembrane region" description="Helical" evidence="2">
    <location>
        <begin position="206"/>
        <end position="232"/>
    </location>
</feature>
<feature type="region of interest" description="Disordered" evidence="1">
    <location>
        <begin position="237"/>
        <end position="263"/>
    </location>
</feature>
<proteinExistence type="predicted"/>
<evidence type="ECO:0000313" key="4">
    <source>
        <dbReference type="EMBL" id="KAA8911995.1"/>
    </source>
</evidence>
<reference evidence="4 5" key="1">
    <citation type="submission" date="2019-09" db="EMBL/GenBank/DDBJ databases">
        <title>Draft genome of the ectomycorrhizal ascomycete Sphaerosporella brunnea.</title>
        <authorList>
            <consortium name="DOE Joint Genome Institute"/>
            <person name="Benucci G.M."/>
            <person name="Marozzi G."/>
            <person name="Antonielli L."/>
            <person name="Sanchez S."/>
            <person name="Marco P."/>
            <person name="Wang X."/>
            <person name="Falini L.B."/>
            <person name="Barry K."/>
            <person name="Haridas S."/>
            <person name="Lipzen A."/>
            <person name="Labutti K."/>
            <person name="Grigoriev I.V."/>
            <person name="Murat C."/>
            <person name="Martin F."/>
            <person name="Albertini E."/>
            <person name="Donnini D."/>
            <person name="Bonito G."/>
        </authorList>
    </citation>
    <scope>NUCLEOTIDE SEQUENCE [LARGE SCALE GENOMIC DNA]</scope>
    <source>
        <strain evidence="4 5">Sb_GMNB300</strain>
    </source>
</reference>
<protein>
    <recommendedName>
        <fullName evidence="6">Cupredoxin</fullName>
    </recommendedName>
</protein>
<dbReference type="PANTHER" id="PTHR34883">
    <property type="entry name" value="SERINE-RICH PROTEIN, PUTATIVE-RELATED-RELATED"/>
    <property type="match status" value="1"/>
</dbReference>
<evidence type="ECO:0000256" key="1">
    <source>
        <dbReference type="SAM" id="MobiDB-lite"/>
    </source>
</evidence>
<dbReference type="Gene3D" id="2.60.40.420">
    <property type="entry name" value="Cupredoxins - blue copper proteins"/>
    <property type="match status" value="1"/>
</dbReference>
<keyword evidence="2" id="KW-0472">Membrane</keyword>
<sequence>MLSTKARDPLFLLLLGVLGAVVNVSAEEHIVTVGKAAHRFDPDTVYAAVGDVITYEFYPTNHSVVRGAWDFPCIPYELVTPQVNGFFAGFHPVKTIQNNPPRWSVTVNDTNPIFFYCSAPDSCNHWGMVGVVNPRQDQPLDTYRAEAKNASFVLQPGDSWPSEAQGVTTVPGSPTFATATSPPAVTVTASNTPTPTQSTATHTSSLSVGGIAGIAIGAVGVVALIGGLFFFLGRTKSQPPPPPPPAATYEKQGPVSYIAPMSPPPPPFIDRQLAYRAYSPDPRAFPPQALADDKWRENPRGSHAVEMVGSPSGEYMDAPLAANGHSRPTSHVAGEWDGRTPASTVREYPSAVEPREYQREYQEPRDGAGTR</sequence>
<dbReference type="InterPro" id="IPR052953">
    <property type="entry name" value="Ser-rich/MCO-related"/>
</dbReference>
<dbReference type="Proteomes" id="UP000326924">
    <property type="component" value="Unassembled WGS sequence"/>
</dbReference>